<evidence type="ECO:0000259" key="12">
    <source>
        <dbReference type="Pfam" id="PF05726"/>
    </source>
</evidence>
<feature type="domain" description="Pirin C-terminal" evidence="12">
    <location>
        <begin position="858"/>
        <end position="963"/>
    </location>
</feature>
<evidence type="ECO:0000256" key="1">
    <source>
        <dbReference type="ARBA" id="ARBA00004141"/>
    </source>
</evidence>
<reference evidence="13 14" key="1">
    <citation type="submission" date="2019-02" db="EMBL/GenBank/DDBJ databases">
        <title>Genome sequencing of the rare red list fungi Dentipellis fragilis.</title>
        <authorList>
            <person name="Buettner E."/>
            <person name="Kellner H."/>
        </authorList>
    </citation>
    <scope>NUCLEOTIDE SEQUENCE [LARGE SCALE GENOMIC DNA]</scope>
    <source>
        <strain evidence="13 14">DSM 105465</strain>
    </source>
</reference>
<feature type="transmembrane region" description="Helical" evidence="9">
    <location>
        <begin position="83"/>
        <end position="108"/>
    </location>
</feature>
<feature type="transmembrane region" description="Helical" evidence="9">
    <location>
        <begin position="186"/>
        <end position="208"/>
    </location>
</feature>
<dbReference type="Pfam" id="PF02678">
    <property type="entry name" value="Pirin"/>
    <property type="match status" value="1"/>
</dbReference>
<feature type="transmembrane region" description="Helical" evidence="9">
    <location>
        <begin position="491"/>
        <end position="510"/>
    </location>
</feature>
<dbReference type="PANTHER" id="PTHR43341:SF9">
    <property type="entry name" value="DICARBOXYLIC AMINO ACID PERMEASE"/>
    <property type="match status" value="1"/>
</dbReference>
<dbReference type="InterPro" id="IPR004840">
    <property type="entry name" value="Amino_acid_permease_CS"/>
</dbReference>
<keyword evidence="14" id="KW-1185">Reference proteome</keyword>
<dbReference type="GO" id="GO:0015171">
    <property type="term" value="F:amino acid transmembrane transporter activity"/>
    <property type="evidence" value="ECO:0007669"/>
    <property type="project" value="TreeGrafter"/>
</dbReference>
<dbReference type="InterPro" id="IPR014710">
    <property type="entry name" value="RmlC-like_jellyroll"/>
</dbReference>
<evidence type="ECO:0000256" key="5">
    <source>
        <dbReference type="ARBA" id="ARBA00022989"/>
    </source>
</evidence>
<comment type="similarity">
    <text evidence="7">Belongs to the pirin family.</text>
</comment>
<keyword evidence="2" id="KW-0813">Transport</keyword>
<evidence type="ECO:0000259" key="10">
    <source>
        <dbReference type="Pfam" id="PF00324"/>
    </source>
</evidence>
<dbReference type="CDD" id="cd02909">
    <property type="entry name" value="cupin_pirin_N"/>
    <property type="match status" value="1"/>
</dbReference>
<dbReference type="InterPro" id="IPR050524">
    <property type="entry name" value="APC_YAT"/>
</dbReference>
<evidence type="ECO:0000256" key="7">
    <source>
        <dbReference type="RuleBase" id="RU003457"/>
    </source>
</evidence>
<accession>A0A4Y9YYD5</accession>
<dbReference type="Gene3D" id="2.60.120.10">
    <property type="entry name" value="Jelly Rolls"/>
    <property type="match status" value="2"/>
</dbReference>
<comment type="caution">
    <text evidence="13">The sequence shown here is derived from an EMBL/GenBank/DDBJ whole genome shotgun (WGS) entry which is preliminary data.</text>
</comment>
<dbReference type="InterPro" id="IPR004841">
    <property type="entry name" value="AA-permease/SLC12A_dom"/>
</dbReference>
<feature type="compositionally biased region" description="Basic and acidic residues" evidence="8">
    <location>
        <begin position="1"/>
        <end position="32"/>
    </location>
</feature>
<dbReference type="OrthoDB" id="10062876at2759"/>
<dbReference type="Proteomes" id="UP000298327">
    <property type="component" value="Unassembled WGS sequence"/>
</dbReference>
<dbReference type="Gene3D" id="1.20.1740.10">
    <property type="entry name" value="Amino acid/polyamine transporter I"/>
    <property type="match status" value="1"/>
</dbReference>
<evidence type="ECO:0000313" key="13">
    <source>
        <dbReference type="EMBL" id="TFY66149.1"/>
    </source>
</evidence>
<dbReference type="PROSITE" id="PS00218">
    <property type="entry name" value="AMINO_ACID_PERMEASE_1"/>
    <property type="match status" value="1"/>
</dbReference>
<dbReference type="AlphaFoldDB" id="A0A4Y9YYD5"/>
<keyword evidence="4" id="KW-0029">Amino-acid transport</keyword>
<feature type="transmembrane region" description="Helical" evidence="9">
    <location>
        <begin position="55"/>
        <end position="77"/>
    </location>
</feature>
<dbReference type="STRING" id="205917.A0A4Y9YYD5"/>
<dbReference type="InterPro" id="IPR008778">
    <property type="entry name" value="Pirin_C_dom"/>
</dbReference>
<keyword evidence="6 9" id="KW-0472">Membrane</keyword>
<evidence type="ECO:0000256" key="2">
    <source>
        <dbReference type="ARBA" id="ARBA00022448"/>
    </source>
</evidence>
<feature type="domain" description="Amino acid permease/ SLC12A" evidence="10">
    <location>
        <begin position="53"/>
        <end position="514"/>
    </location>
</feature>
<dbReference type="EMBL" id="SEOQ01000274">
    <property type="protein sequence ID" value="TFY66149.1"/>
    <property type="molecule type" value="Genomic_DNA"/>
</dbReference>
<proteinExistence type="inferred from homology"/>
<evidence type="ECO:0000256" key="4">
    <source>
        <dbReference type="ARBA" id="ARBA00022970"/>
    </source>
</evidence>
<dbReference type="PANTHER" id="PTHR43341">
    <property type="entry name" value="AMINO ACID PERMEASE"/>
    <property type="match status" value="1"/>
</dbReference>
<evidence type="ECO:0000259" key="11">
    <source>
        <dbReference type="Pfam" id="PF02678"/>
    </source>
</evidence>
<sequence length="977" mass="107465">MSDENEKQYVEKRSTSISDSEKAGQPTSREDAEALGETPGEETLHRALKARQMSMIALGGAVGTGLIIGSGTALVHGGPLGLFLGYAFMGTVCYLVMVALGEMAAFLPHKKGFAGYATRFVDPSFGFALGYNYLFKYLIVTPNNINAAGAVVQYWNQSVHIAVWMVIFIVFIFAINLLGVRVFGELEFWLSSVKVVALVGLMLMGLIIDLGGNPRHDRIGFRYWDHPYGPMGTYLLAQVHNHHLAIFLGFWSTLTNALFAYIGTELIGVTVGEAENPRKNIPKAIRRTFFRIVFFYVGGVLIIGMVVPSTVNDLFTANKAKTGAAASPFVVATTLAGIKVLNHVINGAILIFVLSAANSDLYIGTRTLYGLAVERKAPAIFRRVNGLGVPWPALILCILFCGLTFLNVSNSTAKVFTYFVNLVSTFGAITWMCICYSHIRFMKALKYQGMSRDDLPYKAPFQPYGSWFALIATGVVTVFKGTSSSSSSTFVTSYIGIPIFAVFWVGYKLFYKTKVIPIPEVDLVTGIREIEKEEEQYERQEEMKGPQSWRQRLWDDLSECSVTLDWLRRNGLVLPKAAFVLTGPGVNCISTVEYRWVKSANNGAVIILFPPATQGIKRSASSHIHPFYPRSYFVYSPNLQQFFDSNLPSTSNPPQSNNMAVSAVSRSVVKKVLAIETPEGAGALVRRSIGSMALRNLTPFLMLDHFHVAEGAGFPDHPHRGQATVTYMLEGESKHEDSAGHAGTIKAGGVQWMCAGRGIIHAEMPTQNVNGPDPRGLQLWVDLPKKFKMVEPSYQELDPDQYACAKPYFISDTQPNMSSRIPTAYPEGSDGPVRIKVISGLSHGVESPVRPLGGCWYFHVIFNEKGSIFQTIPPGWTTFLYILNGKVAVGSDTNAHDQFHTLVLSAKGEETGVSITATENNTDFVLIAGEPLDQEVVQYGPFVMTSREDIQKTFIDYQLGKNGFEKAHVWKSKIGGL</sequence>
<name>A0A4Y9YYD5_9AGAM</name>
<evidence type="ECO:0000256" key="6">
    <source>
        <dbReference type="ARBA" id="ARBA00023136"/>
    </source>
</evidence>
<keyword evidence="3 9" id="KW-0812">Transmembrane</keyword>
<feature type="transmembrane region" description="Helical" evidence="9">
    <location>
        <begin position="244"/>
        <end position="267"/>
    </location>
</feature>
<dbReference type="GO" id="GO:0016020">
    <property type="term" value="C:membrane"/>
    <property type="evidence" value="ECO:0007669"/>
    <property type="project" value="UniProtKB-SubCell"/>
</dbReference>
<comment type="subcellular location">
    <subcellularLocation>
        <location evidence="1">Membrane</location>
        <topology evidence="1">Multi-pass membrane protein</topology>
    </subcellularLocation>
</comment>
<dbReference type="SUPFAM" id="SSF51182">
    <property type="entry name" value="RmlC-like cupins"/>
    <property type="match status" value="1"/>
</dbReference>
<dbReference type="Pfam" id="PF00324">
    <property type="entry name" value="AA_permease"/>
    <property type="match status" value="1"/>
</dbReference>
<organism evidence="13 14">
    <name type="scientific">Dentipellis fragilis</name>
    <dbReference type="NCBI Taxonomy" id="205917"/>
    <lineage>
        <taxon>Eukaryota</taxon>
        <taxon>Fungi</taxon>
        <taxon>Dikarya</taxon>
        <taxon>Basidiomycota</taxon>
        <taxon>Agaricomycotina</taxon>
        <taxon>Agaricomycetes</taxon>
        <taxon>Russulales</taxon>
        <taxon>Hericiaceae</taxon>
        <taxon>Dentipellis</taxon>
    </lineage>
</organism>
<evidence type="ECO:0008006" key="15">
    <source>
        <dbReference type="Google" id="ProtNLM"/>
    </source>
</evidence>
<evidence type="ECO:0000313" key="14">
    <source>
        <dbReference type="Proteomes" id="UP000298327"/>
    </source>
</evidence>
<feature type="transmembrane region" description="Helical" evidence="9">
    <location>
        <begin position="418"/>
        <end position="439"/>
    </location>
</feature>
<evidence type="ECO:0000256" key="3">
    <source>
        <dbReference type="ARBA" id="ARBA00022692"/>
    </source>
</evidence>
<feature type="domain" description="Pirin N-terminal" evidence="11">
    <location>
        <begin position="685"/>
        <end position="781"/>
    </location>
</feature>
<feature type="transmembrane region" description="Helical" evidence="9">
    <location>
        <begin position="288"/>
        <end position="307"/>
    </location>
</feature>
<evidence type="ECO:0000256" key="8">
    <source>
        <dbReference type="SAM" id="MobiDB-lite"/>
    </source>
</evidence>
<protein>
    <recommendedName>
        <fullName evidence="15">Amino acid permease/ SLC12A domain-containing protein</fullName>
    </recommendedName>
</protein>
<dbReference type="CDD" id="cd02247">
    <property type="entry name" value="cupin_pirin_C"/>
    <property type="match status" value="1"/>
</dbReference>
<gene>
    <name evidence="13" type="ORF">EVG20_g4941</name>
</gene>
<feature type="transmembrane region" description="Helical" evidence="9">
    <location>
        <begin position="384"/>
        <end position="406"/>
    </location>
</feature>
<dbReference type="InterPro" id="IPR003829">
    <property type="entry name" value="Pirin_N_dom"/>
</dbReference>
<dbReference type="Pfam" id="PF05726">
    <property type="entry name" value="Pirin_C"/>
    <property type="match status" value="1"/>
</dbReference>
<evidence type="ECO:0000256" key="9">
    <source>
        <dbReference type="SAM" id="Phobius"/>
    </source>
</evidence>
<feature type="region of interest" description="Disordered" evidence="8">
    <location>
        <begin position="1"/>
        <end position="41"/>
    </location>
</feature>
<feature type="transmembrane region" description="Helical" evidence="9">
    <location>
        <begin position="159"/>
        <end position="179"/>
    </location>
</feature>
<keyword evidence="5 9" id="KW-1133">Transmembrane helix</keyword>
<dbReference type="InterPro" id="IPR011051">
    <property type="entry name" value="RmlC_Cupin_sf"/>
</dbReference>
<dbReference type="FunFam" id="1.20.1740.10:FF:000006">
    <property type="entry name" value="General amino acid permease"/>
    <property type="match status" value="1"/>
</dbReference>